<dbReference type="InterPro" id="IPR012337">
    <property type="entry name" value="RNaseH-like_sf"/>
</dbReference>
<evidence type="ECO:0000313" key="9">
    <source>
        <dbReference type="Proteomes" id="UP001213000"/>
    </source>
</evidence>
<keyword evidence="3" id="KW-0863">Zinc-finger</keyword>
<evidence type="ECO:0000256" key="4">
    <source>
        <dbReference type="ARBA" id="ARBA00022833"/>
    </source>
</evidence>
<evidence type="ECO:0000256" key="1">
    <source>
        <dbReference type="ARBA" id="ARBA00004123"/>
    </source>
</evidence>
<keyword evidence="5" id="KW-0539">Nucleus</keyword>
<reference evidence="8" key="1">
    <citation type="submission" date="2022-07" db="EMBL/GenBank/DDBJ databases">
        <title>Genome Sequence of Leucocoprinus birnbaumii.</title>
        <authorList>
            <person name="Buettner E."/>
        </authorList>
    </citation>
    <scope>NUCLEOTIDE SEQUENCE</scope>
    <source>
        <strain evidence="8">VT141</strain>
    </source>
</reference>
<evidence type="ECO:0000256" key="2">
    <source>
        <dbReference type="ARBA" id="ARBA00022723"/>
    </source>
</evidence>
<proteinExistence type="predicted"/>
<dbReference type="PANTHER" id="PTHR46481">
    <property type="entry name" value="ZINC FINGER BED DOMAIN-CONTAINING PROTEIN 4"/>
    <property type="match status" value="1"/>
</dbReference>
<evidence type="ECO:0000256" key="3">
    <source>
        <dbReference type="ARBA" id="ARBA00022771"/>
    </source>
</evidence>
<feature type="compositionally biased region" description="Basic residues" evidence="6">
    <location>
        <begin position="195"/>
        <end position="207"/>
    </location>
</feature>
<comment type="subcellular location">
    <subcellularLocation>
        <location evidence="1">Nucleus</location>
    </subcellularLocation>
</comment>
<keyword evidence="4" id="KW-0862">Zinc</keyword>
<keyword evidence="2" id="KW-0479">Metal-binding</keyword>
<gene>
    <name evidence="8" type="ORF">NP233_g11365</name>
</gene>
<dbReference type="GO" id="GO:0005634">
    <property type="term" value="C:nucleus"/>
    <property type="evidence" value="ECO:0007669"/>
    <property type="project" value="UniProtKB-SubCell"/>
</dbReference>
<dbReference type="InterPro" id="IPR008906">
    <property type="entry name" value="HATC_C_dom"/>
</dbReference>
<dbReference type="GO" id="GO:0008270">
    <property type="term" value="F:zinc ion binding"/>
    <property type="evidence" value="ECO:0007669"/>
    <property type="project" value="UniProtKB-KW"/>
</dbReference>
<organism evidence="8 9">
    <name type="scientific">Leucocoprinus birnbaumii</name>
    <dbReference type="NCBI Taxonomy" id="56174"/>
    <lineage>
        <taxon>Eukaryota</taxon>
        <taxon>Fungi</taxon>
        <taxon>Dikarya</taxon>
        <taxon>Basidiomycota</taxon>
        <taxon>Agaricomycotina</taxon>
        <taxon>Agaricomycetes</taxon>
        <taxon>Agaricomycetidae</taxon>
        <taxon>Agaricales</taxon>
        <taxon>Agaricineae</taxon>
        <taxon>Agaricaceae</taxon>
        <taxon>Leucocoprinus</taxon>
    </lineage>
</organism>
<dbReference type="PANTHER" id="PTHR46481:SF10">
    <property type="entry name" value="ZINC FINGER BED DOMAIN-CONTAINING PROTEIN 39"/>
    <property type="match status" value="1"/>
</dbReference>
<protein>
    <recommendedName>
        <fullName evidence="7">HAT C-terminal dimerisation domain-containing protein</fullName>
    </recommendedName>
</protein>
<dbReference type="EMBL" id="JANIEX010001344">
    <property type="protein sequence ID" value="KAJ3559032.1"/>
    <property type="molecule type" value="Genomic_DNA"/>
</dbReference>
<dbReference type="Pfam" id="PF05699">
    <property type="entry name" value="Dimer_Tnp_hAT"/>
    <property type="match status" value="1"/>
</dbReference>
<evidence type="ECO:0000313" key="8">
    <source>
        <dbReference type="EMBL" id="KAJ3559032.1"/>
    </source>
</evidence>
<accession>A0AAD5YLC5</accession>
<evidence type="ECO:0000256" key="6">
    <source>
        <dbReference type="SAM" id="MobiDB-lite"/>
    </source>
</evidence>
<name>A0AAD5YLC5_9AGAR</name>
<evidence type="ECO:0000259" key="7">
    <source>
        <dbReference type="Pfam" id="PF05699"/>
    </source>
</evidence>
<dbReference type="Proteomes" id="UP001213000">
    <property type="component" value="Unassembled WGS sequence"/>
</dbReference>
<dbReference type="AlphaFoldDB" id="A0AAD5YLC5"/>
<evidence type="ECO:0000256" key="5">
    <source>
        <dbReference type="ARBA" id="ARBA00023242"/>
    </source>
</evidence>
<sequence>MAQPANTLPEVFSQNLSTLQALILQLPLTVASAKKNNCNTEVFTSIPTPVGPDADLETLYMVLNHRLDALFGEDVHDENGRLPNVKQGKHGMDQLLGYIKAAADRGYLQWEAANIKIERLITEVKHLIAHPPPALKSHFFMSSLPQKKKKIDSSTSAIVVESGSESGESDIDLGKSKKQKLVPKDKTKPTPWSKGKAKIHKPKKVKHTTAPPSATSDTELDHIEGHQMQVSNIILILYQLRRGQNSSGHFGASTVHYKLQKFPWTVDGPDVVFNDEPKLPPLNNLATHYNACKKKPDLDNRDNQWEDVVEEKDSEESKLEKSHHLLAAYLEKGKLNPALKVTYSGFLRFFTAWILEENLPWTTGKSPALRLLFKYLKIPFSLLTDSTVRNQLDKFHDELHAKVVKEFAAVKSKIAYSTDTWTMAQMIHTFACMIATYINETGNWLRGLSTSRFLKARIIMVITQSSNSSFPHLISITTDNASTNDILVDTVSSKMKSLYNIEPSSHRHIRCFAHVINLVVQAILHLLKEANDPNSHNDFPINKDLPIYYNPTANEDESHEDLNIEVEGDDGSDDDWEDEEVILSDKVACGSAVKKLQTIFNKVVSSPQCHLHFRKISVSKYGSEDCCAKLMPIRDVRTRWNFTLAMIVHALLFCQAIDTWVFEHPELESLKLRRDEWKFLEVLGEMLEAFFACNITNVNIINAHPPFVLPQYIALEQHLQTFIHKSTASHLPKQLRTAAMKGREKLLKYKAIAEWNDYVILTTVLHPALRAEWFKKTVLNADSPADQATKEHAAVRKAEDLLCEAAEIYFQEQQCQTPRSQPQTTPPPAENTAPANILTGASISRANSWMSNHLEDEITRYFDFEGESCELQKLLKWWKKHESSFPTLAKMACDILPIPATSVSVEQTFSKSCHLCTDL</sequence>
<dbReference type="InterPro" id="IPR052035">
    <property type="entry name" value="ZnF_BED_domain_contain"/>
</dbReference>
<dbReference type="SUPFAM" id="SSF53098">
    <property type="entry name" value="Ribonuclease H-like"/>
    <property type="match status" value="1"/>
</dbReference>
<keyword evidence="9" id="KW-1185">Reference proteome</keyword>
<feature type="region of interest" description="Disordered" evidence="6">
    <location>
        <begin position="814"/>
        <end position="833"/>
    </location>
</feature>
<dbReference type="GO" id="GO:0046983">
    <property type="term" value="F:protein dimerization activity"/>
    <property type="evidence" value="ECO:0007669"/>
    <property type="project" value="InterPro"/>
</dbReference>
<comment type="caution">
    <text evidence="8">The sequence shown here is derived from an EMBL/GenBank/DDBJ whole genome shotgun (WGS) entry which is preliminary data.</text>
</comment>
<feature type="domain" description="HAT C-terminal dimerisation" evidence="7">
    <location>
        <begin position="871"/>
        <end position="913"/>
    </location>
</feature>
<feature type="region of interest" description="Disordered" evidence="6">
    <location>
        <begin position="162"/>
        <end position="218"/>
    </location>
</feature>
<feature type="compositionally biased region" description="Low complexity" evidence="6">
    <location>
        <begin position="814"/>
        <end position="823"/>
    </location>
</feature>